<dbReference type="Proteomes" id="UP000887116">
    <property type="component" value="Unassembled WGS sequence"/>
</dbReference>
<feature type="transmembrane region" description="Helical" evidence="5">
    <location>
        <begin position="223"/>
        <end position="243"/>
    </location>
</feature>
<dbReference type="Pfam" id="PF07690">
    <property type="entry name" value="MFS_1"/>
    <property type="match status" value="1"/>
</dbReference>
<dbReference type="Gene3D" id="1.20.1250.20">
    <property type="entry name" value="MFS general substrate transporter like domains"/>
    <property type="match status" value="1"/>
</dbReference>
<feature type="domain" description="Major facilitator superfamily (MFS) profile" evidence="6">
    <location>
        <begin position="17"/>
        <end position="286"/>
    </location>
</feature>
<proteinExistence type="predicted"/>
<evidence type="ECO:0000256" key="1">
    <source>
        <dbReference type="ARBA" id="ARBA00004141"/>
    </source>
</evidence>
<feature type="transmembrane region" description="Helical" evidence="5">
    <location>
        <begin position="162"/>
        <end position="185"/>
    </location>
</feature>
<organism evidence="7 8">
    <name type="scientific">Trichonephila clavata</name>
    <name type="common">Joro spider</name>
    <name type="synonym">Nephila clavata</name>
    <dbReference type="NCBI Taxonomy" id="2740835"/>
    <lineage>
        <taxon>Eukaryota</taxon>
        <taxon>Metazoa</taxon>
        <taxon>Ecdysozoa</taxon>
        <taxon>Arthropoda</taxon>
        <taxon>Chelicerata</taxon>
        <taxon>Arachnida</taxon>
        <taxon>Araneae</taxon>
        <taxon>Araneomorphae</taxon>
        <taxon>Entelegynae</taxon>
        <taxon>Araneoidea</taxon>
        <taxon>Nephilidae</taxon>
        <taxon>Trichonephila</taxon>
    </lineage>
</organism>
<dbReference type="SUPFAM" id="SSF103473">
    <property type="entry name" value="MFS general substrate transporter"/>
    <property type="match status" value="1"/>
</dbReference>
<evidence type="ECO:0000256" key="5">
    <source>
        <dbReference type="SAM" id="Phobius"/>
    </source>
</evidence>
<reference evidence="7" key="1">
    <citation type="submission" date="2020-07" db="EMBL/GenBank/DDBJ databases">
        <title>Multicomponent nature underlies the extraordinary mechanical properties of spider dragline silk.</title>
        <authorList>
            <person name="Kono N."/>
            <person name="Nakamura H."/>
            <person name="Mori M."/>
            <person name="Yoshida Y."/>
            <person name="Ohtoshi R."/>
            <person name="Malay A.D."/>
            <person name="Moran D.A.P."/>
            <person name="Tomita M."/>
            <person name="Numata K."/>
            <person name="Arakawa K."/>
        </authorList>
    </citation>
    <scope>NUCLEOTIDE SEQUENCE</scope>
</reference>
<evidence type="ECO:0000256" key="4">
    <source>
        <dbReference type="ARBA" id="ARBA00023136"/>
    </source>
</evidence>
<evidence type="ECO:0000313" key="8">
    <source>
        <dbReference type="Proteomes" id="UP000887116"/>
    </source>
</evidence>
<gene>
    <name evidence="7" type="primary">Orct2</name>
    <name evidence="7" type="ORF">TNCT_40121</name>
</gene>
<keyword evidence="3 5" id="KW-1133">Transmembrane helix</keyword>
<dbReference type="InterPro" id="IPR036259">
    <property type="entry name" value="MFS_trans_sf"/>
</dbReference>
<dbReference type="AlphaFoldDB" id="A0A8X6IHE5"/>
<dbReference type="EMBL" id="BMAO01021763">
    <property type="protein sequence ID" value="GFQ77250.1"/>
    <property type="molecule type" value="Genomic_DNA"/>
</dbReference>
<comment type="caution">
    <text evidence="7">The sequence shown here is derived from an EMBL/GenBank/DDBJ whole genome shotgun (WGS) entry which is preliminary data.</text>
</comment>
<evidence type="ECO:0000256" key="3">
    <source>
        <dbReference type="ARBA" id="ARBA00022989"/>
    </source>
</evidence>
<name>A0A8X6IHE5_TRICU</name>
<feature type="transmembrane region" description="Helical" evidence="5">
    <location>
        <begin position="107"/>
        <end position="127"/>
    </location>
</feature>
<accession>A0A8X6IHE5</accession>
<keyword evidence="4 5" id="KW-0472">Membrane</keyword>
<dbReference type="GO" id="GO:0016020">
    <property type="term" value="C:membrane"/>
    <property type="evidence" value="ECO:0007669"/>
    <property type="project" value="UniProtKB-SubCell"/>
</dbReference>
<dbReference type="OrthoDB" id="8049622at2759"/>
<dbReference type="InterPro" id="IPR020846">
    <property type="entry name" value="MFS_dom"/>
</dbReference>
<dbReference type="InterPro" id="IPR011701">
    <property type="entry name" value="MFS"/>
</dbReference>
<feature type="non-terminal residue" evidence="7">
    <location>
        <position position="1"/>
    </location>
</feature>
<evidence type="ECO:0000259" key="6">
    <source>
        <dbReference type="PROSITE" id="PS50850"/>
    </source>
</evidence>
<dbReference type="PANTHER" id="PTHR24064">
    <property type="entry name" value="SOLUTE CARRIER FAMILY 22 MEMBER"/>
    <property type="match status" value="1"/>
</dbReference>
<comment type="subcellular location">
    <subcellularLocation>
        <location evidence="1">Membrane</location>
        <topology evidence="1">Multi-pass membrane protein</topology>
    </subcellularLocation>
</comment>
<sequence length="286" mass="32323">MDFFDIIGSFGRWQLGILLALMYTNIVGIWHNFVIIFMAPNTDFRCIQPLSGQHYSNSSAVVFDNRCEVPQEANSSILVPCTEWEYDTSSTSDTIVSEWDLVCSREWLVSLAKSIYMVGFLLSVFIFGQISDLIGRFPTIIICYCITCVSMFLALLSNSYSMFIILRFLQAFGRTGLMNVGYVLVMEIVGPKHQTEIGIVLELGWSIGTVTLVGVVWFLQSWFWLQLVISLAFIPFAFALGILSESPRWLQTRGKTGKLKKLLTKAAAVNGRDVQEDFKNLDLQKE</sequence>
<protein>
    <submittedName>
        <fullName evidence="7">Organic cation transporter-like protein</fullName>
    </submittedName>
</protein>
<evidence type="ECO:0000256" key="2">
    <source>
        <dbReference type="ARBA" id="ARBA00022692"/>
    </source>
</evidence>
<feature type="transmembrane region" description="Helical" evidence="5">
    <location>
        <begin position="139"/>
        <end position="156"/>
    </location>
</feature>
<dbReference type="PROSITE" id="PS50850">
    <property type="entry name" value="MFS"/>
    <property type="match status" value="1"/>
</dbReference>
<dbReference type="GO" id="GO:0022857">
    <property type="term" value="F:transmembrane transporter activity"/>
    <property type="evidence" value="ECO:0007669"/>
    <property type="project" value="InterPro"/>
</dbReference>
<evidence type="ECO:0000313" key="7">
    <source>
        <dbReference type="EMBL" id="GFQ77250.1"/>
    </source>
</evidence>
<feature type="transmembrane region" description="Helical" evidence="5">
    <location>
        <begin position="197"/>
        <end position="217"/>
    </location>
</feature>
<keyword evidence="8" id="KW-1185">Reference proteome</keyword>
<feature type="transmembrane region" description="Helical" evidence="5">
    <location>
        <begin position="15"/>
        <end position="39"/>
    </location>
</feature>
<keyword evidence="2 5" id="KW-0812">Transmembrane</keyword>